<dbReference type="STRING" id="51240.A0A2I4ERU4"/>
<organism evidence="1 2">
    <name type="scientific">Juglans regia</name>
    <name type="common">English walnut</name>
    <dbReference type="NCBI Taxonomy" id="51240"/>
    <lineage>
        <taxon>Eukaryota</taxon>
        <taxon>Viridiplantae</taxon>
        <taxon>Streptophyta</taxon>
        <taxon>Embryophyta</taxon>
        <taxon>Tracheophyta</taxon>
        <taxon>Spermatophyta</taxon>
        <taxon>Magnoliopsida</taxon>
        <taxon>eudicotyledons</taxon>
        <taxon>Gunneridae</taxon>
        <taxon>Pentapetalae</taxon>
        <taxon>rosids</taxon>
        <taxon>fabids</taxon>
        <taxon>Fagales</taxon>
        <taxon>Juglandaceae</taxon>
        <taxon>Juglans</taxon>
    </lineage>
</organism>
<proteinExistence type="predicted"/>
<evidence type="ECO:0000313" key="2">
    <source>
        <dbReference type="RefSeq" id="XP_018822125.2"/>
    </source>
</evidence>
<dbReference type="FunCoup" id="A0A2I4ERU4">
    <property type="interactions" value="1960"/>
</dbReference>
<dbReference type="RefSeq" id="XP_018822125.2">
    <property type="nucleotide sequence ID" value="XM_018966580.2"/>
</dbReference>
<dbReference type="OrthoDB" id="1937743at2759"/>
<accession>A0A2I4ERU4</accession>
<protein>
    <submittedName>
        <fullName evidence="2">Uncharacterized protein LOC108992117</fullName>
    </submittedName>
</protein>
<dbReference type="Proteomes" id="UP000235220">
    <property type="component" value="Chromosome 6"/>
</dbReference>
<name>A0A2I4ERU4_JUGRE</name>
<sequence>MAAYMNLKTSKMKMNLKRKDLELDDFNDDFSDFSLSSPARKIRRLDAELPPIMEEEEAEIPQAQDVVGRLREGLELEFPSNDEKAIVLFKPVNTPLLHSSSSNLSFSVDSHIMSGFKNQLFGSSHYGNVKSVEEQSTKEKNNGCLAVVPWVPSQLPLAPATDVPPLTAEAEGMAVAMDIEEDNNNNSQNANIEQGHPSVHDVYGGIAGSEGLNQWQQQHCLIPQLPQNTSTPITWFR</sequence>
<keyword evidence="1" id="KW-1185">Reference proteome</keyword>
<evidence type="ECO:0000313" key="1">
    <source>
        <dbReference type="Proteomes" id="UP000235220"/>
    </source>
</evidence>
<dbReference type="GeneID" id="108992117"/>
<gene>
    <name evidence="2" type="primary">LOC108992117</name>
</gene>
<dbReference type="AlphaFoldDB" id="A0A2I4ERU4"/>
<reference evidence="2" key="1">
    <citation type="submission" date="2025-08" db="UniProtKB">
        <authorList>
            <consortium name="RefSeq"/>
        </authorList>
    </citation>
    <scope>IDENTIFICATION</scope>
    <source>
        <tissue evidence="2">Leaves</tissue>
    </source>
</reference>
<dbReference type="PANTHER" id="PTHR35510:SF1">
    <property type="entry name" value="DBH-LIKE MONOOXYGENASE"/>
    <property type="match status" value="1"/>
</dbReference>
<dbReference type="Gramene" id="Jr06_17320_p1">
    <property type="protein sequence ID" value="cds.Jr06_17320_p1"/>
    <property type="gene ID" value="Jr06_17320"/>
</dbReference>
<dbReference type="PANTHER" id="PTHR35510">
    <property type="entry name" value="DBH-LIKE MONOOXYGENASE"/>
    <property type="match status" value="1"/>
</dbReference>
<dbReference type="KEGG" id="jre:108992117"/>